<accession>A0ABS1JIU1</accession>
<comment type="caution">
    <text evidence="2">The sequence shown here is derived from an EMBL/GenBank/DDBJ whole genome shotgun (WGS) entry which is preliminary data.</text>
</comment>
<reference evidence="2 3" key="1">
    <citation type="journal article" date="2017" name="Int. J. Syst. Evol. Microbiol.">
        <title>Ramlibacter alkalitolerans sp. nov., alkali-tolerant bacterium isolated from soil of ginseng.</title>
        <authorList>
            <person name="Lee D.H."/>
            <person name="Cha C.J."/>
        </authorList>
    </citation>
    <scope>NUCLEOTIDE SEQUENCE [LARGE SCALE GENOMIC DNA]</scope>
    <source>
        <strain evidence="2 3">KACC 19305</strain>
    </source>
</reference>
<keyword evidence="1" id="KW-0732">Signal</keyword>
<feature type="signal peptide" evidence="1">
    <location>
        <begin position="1"/>
        <end position="22"/>
    </location>
</feature>
<evidence type="ECO:0000313" key="2">
    <source>
        <dbReference type="EMBL" id="MBL0424145.1"/>
    </source>
</evidence>
<dbReference type="InterPro" id="IPR025421">
    <property type="entry name" value="DUF4148"/>
</dbReference>
<dbReference type="Pfam" id="PF13663">
    <property type="entry name" value="DUF4148"/>
    <property type="match status" value="1"/>
</dbReference>
<evidence type="ECO:0000256" key="1">
    <source>
        <dbReference type="SAM" id="SignalP"/>
    </source>
</evidence>
<name>A0ABS1JIU1_9BURK</name>
<protein>
    <submittedName>
        <fullName evidence="2">DUF4148 domain-containing protein</fullName>
    </submittedName>
</protein>
<organism evidence="2 3">
    <name type="scientific">Ramlibacter alkalitolerans</name>
    <dbReference type="NCBI Taxonomy" id="2039631"/>
    <lineage>
        <taxon>Bacteria</taxon>
        <taxon>Pseudomonadati</taxon>
        <taxon>Pseudomonadota</taxon>
        <taxon>Betaproteobacteria</taxon>
        <taxon>Burkholderiales</taxon>
        <taxon>Comamonadaceae</taxon>
        <taxon>Ramlibacter</taxon>
    </lineage>
</organism>
<keyword evidence="3" id="KW-1185">Reference proteome</keyword>
<dbReference type="Proteomes" id="UP000622707">
    <property type="component" value="Unassembled WGS sequence"/>
</dbReference>
<sequence>MNRYLIASVLAVAAASTSVAFADDITVDPHPFVPAATRAEVQAQLQQYRAARVNPWSTSYNPLARFQSAKTRAEVSAEFLQARDEVAALNAEDSGSSWLSAQMRRPAAPVMAGTPLLAR</sequence>
<feature type="chain" id="PRO_5046584366" evidence="1">
    <location>
        <begin position="23"/>
        <end position="119"/>
    </location>
</feature>
<dbReference type="EMBL" id="JAEQND010000002">
    <property type="protein sequence ID" value="MBL0424145.1"/>
    <property type="molecule type" value="Genomic_DNA"/>
</dbReference>
<gene>
    <name evidence="2" type="ORF">JI746_03410</name>
</gene>
<proteinExistence type="predicted"/>
<dbReference type="RefSeq" id="WP_201687392.1">
    <property type="nucleotide sequence ID" value="NZ_JAEQND010000002.1"/>
</dbReference>
<evidence type="ECO:0000313" key="3">
    <source>
        <dbReference type="Proteomes" id="UP000622707"/>
    </source>
</evidence>